<evidence type="ECO:0008006" key="3">
    <source>
        <dbReference type="Google" id="ProtNLM"/>
    </source>
</evidence>
<comment type="caution">
    <text evidence="1">The sequence shown here is derived from an EMBL/GenBank/DDBJ whole genome shotgun (WGS) entry which is preliminary data.</text>
</comment>
<evidence type="ECO:0000313" key="1">
    <source>
        <dbReference type="EMBL" id="MFC7356468.1"/>
    </source>
</evidence>
<gene>
    <name evidence="1" type="ORF">ACFQO1_02110</name>
</gene>
<reference evidence="2" key="1">
    <citation type="journal article" date="2019" name="Int. J. Syst. Evol. Microbiol.">
        <title>The Global Catalogue of Microorganisms (GCM) 10K type strain sequencing project: providing services to taxonomists for standard genome sequencing and annotation.</title>
        <authorList>
            <consortium name="The Broad Institute Genomics Platform"/>
            <consortium name="The Broad Institute Genome Sequencing Center for Infectious Disease"/>
            <person name="Wu L."/>
            <person name="Ma J."/>
        </authorList>
    </citation>
    <scope>NUCLEOTIDE SEQUENCE [LARGE SCALE GENOMIC DNA]</scope>
    <source>
        <strain evidence="2">CGMCC 1.16306</strain>
    </source>
</reference>
<proteinExistence type="predicted"/>
<keyword evidence="2" id="KW-1185">Reference proteome</keyword>
<sequence>MVDKIKLILDNIELSNEAFGKFKFFSTAKNDKRIKVFKRFIKNDSRLNIEYKEYKISLTLLSNEKLSNNKLIIEGNFRKWYFGTDNISDLNKKKFCNVVSQVAKKIGIEQNVLWNARVTKLETGVTVKLKEKHRGIVNCIFSYKNFRKNTYDNSGVEFKGENYDVIFYDMLRRMFNRKHKLERQYKKLTKSNFFFRYEIQVHKVSGVDMFKEKANTLLKIKNNWKYLGQNLITTLDNVKFVDVISPSQFMELKGATKKPMTDYLTYKGIESIGMENLRQLINQMKPKSRPDYRRDFIELYEKQLSEDKEDYESIFKEFIQNRVKELI</sequence>
<accession>A0ABW2MRE2</accession>
<name>A0ABW2MRE2_9FLAO</name>
<dbReference type="Proteomes" id="UP001596415">
    <property type="component" value="Unassembled WGS sequence"/>
</dbReference>
<dbReference type="EMBL" id="JBHTBN010000001">
    <property type="protein sequence ID" value="MFC7356468.1"/>
    <property type="molecule type" value="Genomic_DNA"/>
</dbReference>
<protein>
    <recommendedName>
        <fullName evidence="3">Replication initiation protein</fullName>
    </recommendedName>
</protein>
<organism evidence="1 2">
    <name type="scientific">Jejudonia soesokkakensis</name>
    <dbReference type="NCBI Taxonomy" id="1323432"/>
    <lineage>
        <taxon>Bacteria</taxon>
        <taxon>Pseudomonadati</taxon>
        <taxon>Bacteroidota</taxon>
        <taxon>Flavobacteriia</taxon>
        <taxon>Flavobacteriales</taxon>
        <taxon>Flavobacteriaceae</taxon>
        <taxon>Jejudonia</taxon>
    </lineage>
</organism>
<evidence type="ECO:0000313" key="2">
    <source>
        <dbReference type="Proteomes" id="UP001596415"/>
    </source>
</evidence>
<dbReference type="RefSeq" id="WP_380216241.1">
    <property type="nucleotide sequence ID" value="NZ_JBHTBN010000001.1"/>
</dbReference>